<evidence type="ECO:0000256" key="1">
    <source>
        <dbReference type="SAM" id="Phobius"/>
    </source>
</evidence>
<evidence type="ECO:0000313" key="2">
    <source>
        <dbReference type="EMBL" id="MFC6635021.1"/>
    </source>
</evidence>
<sequence>MNELASTGILIAGAALSALLAYRWLYLGFFLGIVIFWFSGVVRVEVLMLLDKSYEPGVGGTAWVVITGWLLGIIWCLPFSIARFFISKK</sequence>
<name>A0ABW1YR52_9GAMM</name>
<dbReference type="EMBL" id="JBHSVR010000001">
    <property type="protein sequence ID" value="MFC6635021.1"/>
    <property type="molecule type" value="Genomic_DNA"/>
</dbReference>
<keyword evidence="1" id="KW-0472">Membrane</keyword>
<organism evidence="2 3">
    <name type="scientific">Microbulbifer taiwanensis</name>
    <dbReference type="NCBI Taxonomy" id="986746"/>
    <lineage>
        <taxon>Bacteria</taxon>
        <taxon>Pseudomonadati</taxon>
        <taxon>Pseudomonadota</taxon>
        <taxon>Gammaproteobacteria</taxon>
        <taxon>Cellvibrionales</taxon>
        <taxon>Microbulbiferaceae</taxon>
        <taxon>Microbulbifer</taxon>
    </lineage>
</organism>
<protein>
    <submittedName>
        <fullName evidence="2">Uncharacterized protein</fullName>
    </submittedName>
</protein>
<keyword evidence="1" id="KW-1133">Transmembrane helix</keyword>
<dbReference type="RefSeq" id="WP_193195235.1">
    <property type="nucleotide sequence ID" value="NZ_JBHSVR010000001.1"/>
</dbReference>
<feature type="transmembrane region" description="Helical" evidence="1">
    <location>
        <begin position="62"/>
        <end position="86"/>
    </location>
</feature>
<feature type="transmembrane region" description="Helical" evidence="1">
    <location>
        <begin position="27"/>
        <end position="50"/>
    </location>
</feature>
<evidence type="ECO:0000313" key="3">
    <source>
        <dbReference type="Proteomes" id="UP001596425"/>
    </source>
</evidence>
<proteinExistence type="predicted"/>
<keyword evidence="3" id="KW-1185">Reference proteome</keyword>
<dbReference type="Proteomes" id="UP001596425">
    <property type="component" value="Unassembled WGS sequence"/>
</dbReference>
<keyword evidence="1" id="KW-0812">Transmembrane</keyword>
<gene>
    <name evidence="2" type="ORF">ACFQBM_17160</name>
</gene>
<reference evidence="3" key="1">
    <citation type="journal article" date="2019" name="Int. J. Syst. Evol. Microbiol.">
        <title>The Global Catalogue of Microorganisms (GCM) 10K type strain sequencing project: providing services to taxonomists for standard genome sequencing and annotation.</title>
        <authorList>
            <consortium name="The Broad Institute Genomics Platform"/>
            <consortium name="The Broad Institute Genome Sequencing Center for Infectious Disease"/>
            <person name="Wu L."/>
            <person name="Ma J."/>
        </authorList>
    </citation>
    <scope>NUCLEOTIDE SEQUENCE [LARGE SCALE GENOMIC DNA]</scope>
    <source>
        <strain evidence="3">CGMCC 1.13718</strain>
    </source>
</reference>
<comment type="caution">
    <text evidence="2">The sequence shown here is derived from an EMBL/GenBank/DDBJ whole genome shotgun (WGS) entry which is preliminary data.</text>
</comment>
<accession>A0ABW1YR52</accession>